<keyword evidence="4" id="KW-1185">Reference proteome</keyword>
<reference evidence="2" key="3">
    <citation type="submission" date="2024-09" db="EMBL/GenBank/DDBJ databases">
        <authorList>
            <person name="Sun Q."/>
            <person name="Mori K."/>
        </authorList>
    </citation>
    <scope>NUCLEOTIDE SEQUENCE</scope>
    <source>
        <strain evidence="2">NBRC 112888</strain>
    </source>
</reference>
<dbReference type="EMBL" id="JBHSWB010000004">
    <property type="protein sequence ID" value="MFC6663898.1"/>
    <property type="molecule type" value="Genomic_DNA"/>
</dbReference>
<dbReference type="EMBL" id="JBHSWB010000004">
    <property type="protein sequence ID" value="MFC6663651.1"/>
    <property type="molecule type" value="Genomic_DNA"/>
</dbReference>
<proteinExistence type="predicted"/>
<reference evidence="2" key="1">
    <citation type="journal article" date="2014" name="Int. J. Syst. Evol. Microbiol.">
        <title>Complete genome of a new Firmicutes species belonging to the dominant human colonic microbiota ('Ruminococcus bicirculans') reveals two chromosomes and a selective capacity to utilize plant glucans.</title>
        <authorList>
            <consortium name="NISC Comparative Sequencing Program"/>
            <person name="Wegmann U."/>
            <person name="Louis P."/>
            <person name="Goesmann A."/>
            <person name="Henrissat B."/>
            <person name="Duncan S.H."/>
            <person name="Flint H.J."/>
        </authorList>
    </citation>
    <scope>NUCLEOTIDE SEQUENCE</scope>
    <source>
        <strain evidence="2">NBRC 112888</strain>
    </source>
</reference>
<evidence type="ECO:0000313" key="2">
    <source>
        <dbReference type="EMBL" id="MFC6663651.1"/>
    </source>
</evidence>
<name>A0ABW1ZTF9_9DEIO</name>
<sequence>MSRPPRLLHATDGYALLYALLAGLVIMSLSSLIMVNQLLRTASASDTTRAVSQGAQQYSALIYGQRVAASWASRWVQGSASGGHMSLETLQRAIDATMCHREVTEQRLRLYVTARSCGAALPARFSLPDVAHQNLPTGAVTWRVPYILVADAASGDQPQSTTGVLRFTLGTVSAATYAVWAGQLPEGAGVSSTGPVYVLGPAALSGTGAYLELNLAGCAAPTPLCTPSGGLKLAGTQGTHMTFVPSPVQPCTTAVCVRGPVNARDFVSSPASATWGSMVALSGSTVRLSVAPDGQQRVTQCFYGFSCTALDFDGDVLISAPGDITLTADSQPSVSRRVVLRSGGAVTVKQPLTLAAPPVPRTPANSPATFWGSTRRATSPCKRQCRRCFTRG</sequence>
<reference evidence="4" key="2">
    <citation type="journal article" date="2019" name="Int. J. Syst. Evol. Microbiol.">
        <title>The Global Catalogue of Microorganisms (GCM) 10K type strain sequencing project: providing services to taxonomists for standard genome sequencing and annotation.</title>
        <authorList>
            <consortium name="The Broad Institute Genomics Platform"/>
            <consortium name="The Broad Institute Genome Sequencing Center for Infectious Disease"/>
            <person name="Wu L."/>
            <person name="Ma J."/>
        </authorList>
    </citation>
    <scope>NUCLEOTIDE SEQUENCE [LARGE SCALE GENOMIC DNA]</scope>
    <source>
        <strain evidence="4">CCUG 63830</strain>
    </source>
</reference>
<keyword evidence="1" id="KW-0812">Transmembrane</keyword>
<organism evidence="2 4">
    <name type="scientific">Deinococcus multiflagellatus</name>
    <dbReference type="NCBI Taxonomy" id="1656887"/>
    <lineage>
        <taxon>Bacteria</taxon>
        <taxon>Thermotogati</taxon>
        <taxon>Deinococcota</taxon>
        <taxon>Deinococci</taxon>
        <taxon>Deinococcales</taxon>
        <taxon>Deinococcaceae</taxon>
        <taxon>Deinococcus</taxon>
    </lineage>
</organism>
<evidence type="ECO:0000313" key="3">
    <source>
        <dbReference type="EMBL" id="MFC6663898.1"/>
    </source>
</evidence>
<evidence type="ECO:0000313" key="4">
    <source>
        <dbReference type="Proteomes" id="UP001596317"/>
    </source>
</evidence>
<accession>A0ABW1ZTF9</accession>
<gene>
    <name evidence="2" type="ORF">ACFP90_26930</name>
    <name evidence="3" type="ORF">ACFP90_28295</name>
</gene>
<evidence type="ECO:0000256" key="1">
    <source>
        <dbReference type="SAM" id="Phobius"/>
    </source>
</evidence>
<protein>
    <submittedName>
        <fullName evidence="2">Uncharacterized protein</fullName>
    </submittedName>
</protein>
<comment type="caution">
    <text evidence="2">The sequence shown here is derived from an EMBL/GenBank/DDBJ whole genome shotgun (WGS) entry which is preliminary data.</text>
</comment>
<dbReference type="RefSeq" id="WP_380059305.1">
    <property type="nucleotide sequence ID" value="NZ_JBHSWB010000004.1"/>
</dbReference>
<keyword evidence="1" id="KW-0472">Membrane</keyword>
<keyword evidence="1" id="KW-1133">Transmembrane helix</keyword>
<feature type="transmembrane region" description="Helical" evidence="1">
    <location>
        <begin position="15"/>
        <end position="35"/>
    </location>
</feature>
<dbReference type="Proteomes" id="UP001596317">
    <property type="component" value="Unassembled WGS sequence"/>
</dbReference>